<feature type="transmembrane region" description="Helical" evidence="2">
    <location>
        <begin position="39"/>
        <end position="58"/>
    </location>
</feature>
<evidence type="ECO:0008006" key="5">
    <source>
        <dbReference type="Google" id="ProtNLM"/>
    </source>
</evidence>
<dbReference type="InterPro" id="IPR011044">
    <property type="entry name" value="Quino_amine_DH_bsu"/>
</dbReference>
<evidence type="ECO:0000313" key="4">
    <source>
        <dbReference type="Proteomes" id="UP000185124"/>
    </source>
</evidence>
<dbReference type="Proteomes" id="UP000185124">
    <property type="component" value="Unassembled WGS sequence"/>
</dbReference>
<evidence type="ECO:0000313" key="3">
    <source>
        <dbReference type="EMBL" id="SIN27999.1"/>
    </source>
</evidence>
<organism evidence="3 4">
    <name type="scientific">Micromonospora cremea</name>
    <dbReference type="NCBI Taxonomy" id="709881"/>
    <lineage>
        <taxon>Bacteria</taxon>
        <taxon>Bacillati</taxon>
        <taxon>Actinomycetota</taxon>
        <taxon>Actinomycetes</taxon>
        <taxon>Micromonosporales</taxon>
        <taxon>Micromonosporaceae</taxon>
        <taxon>Micromonospora</taxon>
    </lineage>
</organism>
<accession>A0A1N6A1U8</accession>
<keyword evidence="2" id="KW-0812">Transmembrane</keyword>
<proteinExistence type="predicted"/>
<dbReference type="EMBL" id="FSQT01000002">
    <property type="protein sequence ID" value="SIN27999.1"/>
    <property type="molecule type" value="Genomic_DNA"/>
</dbReference>
<dbReference type="OrthoDB" id="4855658at2"/>
<gene>
    <name evidence="3" type="ORF">SAMN04489832_4781</name>
</gene>
<name>A0A1N6A1U8_9ACTN</name>
<keyword evidence="2" id="KW-1133">Transmembrane helix</keyword>
<keyword evidence="4" id="KW-1185">Reference proteome</keyword>
<sequence length="399" mass="42271">MNEQELRRLLTVSVEDIRPSHPAVAGWERARRTRRTRRAVGTVALAVALIGGGTVAALRPPAQSPPDLSVAPNRSVAPTAEPSHAPPVVRAPAELTFPPDPLARLGDPATVPLSTRPVQRALALFQPLDQENHANGPVRVLGNDGVVRSLDVVTLAPTRDESGNEASAVKPGVLSPDGRSAAFAQTNELIMVDLTAATVRRIPLDGYLELVVWASDRVLVGDDDRTYAVDRVTGAASEVDVSPWDLVAPDPAAGREAALVEVGGERGGLMLRSRTAREGTVRSEQPVTGSALPVPYQINEFYGRGWLHGERLARAAWITSGEIDGAEGVAVLDARTGAVAHVLDLGRDRWKGCCEVLGWDNEGAVLLRLQPAGVARWHPETGEITGVVRDLPGVVALAG</sequence>
<protein>
    <recommendedName>
        <fullName evidence="5">WD40-like Beta Propeller Repeat</fullName>
    </recommendedName>
</protein>
<feature type="region of interest" description="Disordered" evidence="1">
    <location>
        <begin position="60"/>
        <end position="95"/>
    </location>
</feature>
<evidence type="ECO:0000256" key="2">
    <source>
        <dbReference type="SAM" id="Phobius"/>
    </source>
</evidence>
<reference evidence="4" key="1">
    <citation type="submission" date="2016-12" db="EMBL/GenBank/DDBJ databases">
        <authorList>
            <person name="Varghese N."/>
            <person name="Submissions S."/>
        </authorList>
    </citation>
    <scope>NUCLEOTIDE SEQUENCE [LARGE SCALE GENOMIC DNA]</scope>
    <source>
        <strain evidence="4">DSM 45599</strain>
    </source>
</reference>
<dbReference type="SUPFAM" id="SSF50969">
    <property type="entry name" value="YVTN repeat-like/Quinoprotein amine dehydrogenase"/>
    <property type="match status" value="1"/>
</dbReference>
<evidence type="ECO:0000256" key="1">
    <source>
        <dbReference type="SAM" id="MobiDB-lite"/>
    </source>
</evidence>
<dbReference type="AlphaFoldDB" id="A0A1N6A1U8"/>
<dbReference type="RefSeq" id="WP_074315629.1">
    <property type="nucleotide sequence ID" value="NZ_FSQT01000002.1"/>
</dbReference>
<keyword evidence="2" id="KW-0472">Membrane</keyword>
<dbReference type="STRING" id="709881.SAMN04489832_4781"/>